<evidence type="ECO:0000313" key="3">
    <source>
        <dbReference type="Proteomes" id="UP001596972"/>
    </source>
</evidence>
<protein>
    <submittedName>
        <fullName evidence="2">Beta-propeller domain-containing protein</fullName>
    </submittedName>
</protein>
<dbReference type="PROSITE" id="PS51257">
    <property type="entry name" value="PROKAR_LIPOPROTEIN"/>
    <property type="match status" value="1"/>
</dbReference>
<feature type="compositionally biased region" description="Low complexity" evidence="1">
    <location>
        <begin position="79"/>
        <end position="91"/>
    </location>
</feature>
<sequence>MRARTVPAAAMAAAAVTVSGGCALRAGEAPEPVPPPPMALVGYRDCERLLDGLRRTTAAQVGPGGTAAPDSSAPERRGPAAPAVPGAAAVPEHSRTNAHERGADEPDLVKTDGRRIVALGDGGLHVIDPVSRKVAHTLDLPGDDRGAERRLLMDGDRVLVLESRRAFVALEGRARLPGGGPPPRPSPPPAPPAPRTRLTLVDVSAAPRVVATLTSETEYVDARRNGGTVHLVVRSTPRIGFPEPRPGGPAGRDEEAAIAANRRAVMRAPLDAWLPVFRVDRGGGRQAGHRAPCDRVSRPAAYAGSGSMLSVLTLDLAGGLADPRPIGIAVDGSAVYGNGKSLYITGTPPRRHAGRPAPAERTDVHKITLRPGGRPEYAASGSVPGHLLNQYAMSEHDGDLRIATTSRPGDPRTSSSALHVLRRRGPRLEVIGRVGGLGETERIHAVRFTGPTAHVVTFRRTDPLYALDLSDPRRPRVTGELKITGYSAYLHPVADGRILGVGQDADASGRVEGLQVSLFDVTGAPRRIDAYRVPGATSAAEFDPHAFRYWARTGLTVLPVREPGGGTGEALVLTVTRDGIARAGRVRHPGAPVRRSLVIGGTLWTFSDAGARASDAATLADRGLLRYG</sequence>
<organism evidence="2 3">
    <name type="scientific">Actinomadura sediminis</name>
    <dbReference type="NCBI Taxonomy" id="1038904"/>
    <lineage>
        <taxon>Bacteria</taxon>
        <taxon>Bacillati</taxon>
        <taxon>Actinomycetota</taxon>
        <taxon>Actinomycetes</taxon>
        <taxon>Streptosporangiales</taxon>
        <taxon>Thermomonosporaceae</taxon>
        <taxon>Actinomadura</taxon>
    </lineage>
</organism>
<proteinExistence type="predicted"/>
<dbReference type="RefSeq" id="WP_378302806.1">
    <property type="nucleotide sequence ID" value="NZ_JBHTJA010000062.1"/>
</dbReference>
<keyword evidence="3" id="KW-1185">Reference proteome</keyword>
<evidence type="ECO:0000256" key="1">
    <source>
        <dbReference type="SAM" id="MobiDB-lite"/>
    </source>
</evidence>
<feature type="compositionally biased region" description="Pro residues" evidence="1">
    <location>
        <begin position="179"/>
        <end position="194"/>
    </location>
</feature>
<feature type="compositionally biased region" description="Basic and acidic residues" evidence="1">
    <location>
        <begin position="92"/>
        <end position="109"/>
    </location>
</feature>
<feature type="region of interest" description="Disordered" evidence="1">
    <location>
        <begin position="172"/>
        <end position="195"/>
    </location>
</feature>
<name>A0ABW3EXE9_9ACTN</name>
<dbReference type="EMBL" id="JBHTJA010000062">
    <property type="protein sequence ID" value="MFD0903712.1"/>
    <property type="molecule type" value="Genomic_DNA"/>
</dbReference>
<gene>
    <name evidence="2" type="ORF">ACFQ11_25225</name>
</gene>
<dbReference type="Pfam" id="PF09826">
    <property type="entry name" value="Beta_propel"/>
    <property type="match status" value="1"/>
</dbReference>
<comment type="caution">
    <text evidence="2">The sequence shown here is derived from an EMBL/GenBank/DDBJ whole genome shotgun (WGS) entry which is preliminary data.</text>
</comment>
<feature type="region of interest" description="Disordered" evidence="1">
    <location>
        <begin position="55"/>
        <end position="109"/>
    </location>
</feature>
<accession>A0ABW3EXE9</accession>
<evidence type="ECO:0000313" key="2">
    <source>
        <dbReference type="EMBL" id="MFD0903712.1"/>
    </source>
</evidence>
<reference evidence="3" key="1">
    <citation type="journal article" date="2019" name="Int. J. Syst. Evol. Microbiol.">
        <title>The Global Catalogue of Microorganisms (GCM) 10K type strain sequencing project: providing services to taxonomists for standard genome sequencing and annotation.</title>
        <authorList>
            <consortium name="The Broad Institute Genomics Platform"/>
            <consortium name="The Broad Institute Genome Sequencing Center for Infectious Disease"/>
            <person name="Wu L."/>
            <person name="Ma J."/>
        </authorList>
    </citation>
    <scope>NUCLEOTIDE SEQUENCE [LARGE SCALE GENOMIC DNA]</scope>
    <source>
        <strain evidence="3">JCM 31202</strain>
    </source>
</reference>
<dbReference type="Proteomes" id="UP001596972">
    <property type="component" value="Unassembled WGS sequence"/>
</dbReference>
<dbReference type="InterPro" id="IPR019198">
    <property type="entry name" value="Beta_propeller_containing"/>
</dbReference>